<keyword evidence="3" id="KW-1185">Reference proteome</keyword>
<evidence type="ECO:0000313" key="2">
    <source>
        <dbReference type="EMBL" id="KAK0720178.1"/>
    </source>
</evidence>
<dbReference type="EMBL" id="JAUKUA010000003">
    <property type="protein sequence ID" value="KAK0720178.1"/>
    <property type="molecule type" value="Genomic_DNA"/>
</dbReference>
<dbReference type="Proteomes" id="UP001172102">
    <property type="component" value="Unassembled WGS sequence"/>
</dbReference>
<feature type="region of interest" description="Disordered" evidence="1">
    <location>
        <begin position="260"/>
        <end position="341"/>
    </location>
</feature>
<evidence type="ECO:0000256" key="1">
    <source>
        <dbReference type="SAM" id="MobiDB-lite"/>
    </source>
</evidence>
<proteinExistence type="predicted"/>
<feature type="compositionally biased region" description="Basic and acidic residues" evidence="1">
    <location>
        <begin position="289"/>
        <end position="314"/>
    </location>
</feature>
<evidence type="ECO:0000313" key="3">
    <source>
        <dbReference type="Proteomes" id="UP001172102"/>
    </source>
</evidence>
<accession>A0AA40AQJ8</accession>
<comment type="caution">
    <text evidence="2">The sequence shown here is derived from an EMBL/GenBank/DDBJ whole genome shotgun (WGS) entry which is preliminary data.</text>
</comment>
<feature type="compositionally biased region" description="Pro residues" evidence="1">
    <location>
        <begin position="321"/>
        <end position="339"/>
    </location>
</feature>
<feature type="region of interest" description="Disordered" evidence="1">
    <location>
        <begin position="1"/>
        <end position="28"/>
    </location>
</feature>
<protein>
    <submittedName>
        <fullName evidence="2">Uncharacterized protein</fullName>
    </submittedName>
</protein>
<feature type="region of interest" description="Disordered" evidence="1">
    <location>
        <begin position="563"/>
        <end position="588"/>
    </location>
</feature>
<sequence length="588" mass="67120">MAFRNHGPAGGSHPPLHDNPFDEEGTVYSDTDSVFSRSDASDHDSTAGWRRELPIFHLAKDEGQKPVYEAWRISRPLDLKAGVEVNRTLLGIKFGSYKLADPEYGASFFEQEDLANMHLRALEDFQTKNQRTWPSRSLSRKTKTYEQDLDERCRKLPLAIQETIMHVLETRRRNSSTRYRRRTWTVVAMHARQRYRFADTDWSEAKRHKFRFWRNKSIDDPELLDYFFVIRGSQTNVSAKGTSLVRFDRYANPWMYSDQAEARHKEREERMRREEGRREHRRPPPSYRAYRDHSPISEPDFDRQEPRRWERDGATRAYDPDPAPPSAPMPPASYTPPPSVGRYVVRGRPLAARYSSPPLSRSPSPYYDALPRRPCVRYVVDDGWIQSEPNRESISPSRHRRRAVPSYAPRHFGIPDCDADLVPGAEPYFDRPMPPTSCIACRATPDCGHFNQGAVCFRQIDFNGSVATHPPCFICMATAADPVGTREYVAMPPMPPMPPTSPPPMGEEVLAPQPGFQTFGSASKQRWFMTCVGDTRCNIDENGLPIVPGSTSDDGRWDRETAVNRSEDGEDIAAADVAQPQQPKEGGC</sequence>
<organism evidence="2 3">
    <name type="scientific">Lasiosphaeris hirsuta</name>
    <dbReference type="NCBI Taxonomy" id="260670"/>
    <lineage>
        <taxon>Eukaryota</taxon>
        <taxon>Fungi</taxon>
        <taxon>Dikarya</taxon>
        <taxon>Ascomycota</taxon>
        <taxon>Pezizomycotina</taxon>
        <taxon>Sordariomycetes</taxon>
        <taxon>Sordariomycetidae</taxon>
        <taxon>Sordariales</taxon>
        <taxon>Lasiosphaeriaceae</taxon>
        <taxon>Lasiosphaeris</taxon>
    </lineage>
</organism>
<gene>
    <name evidence="2" type="ORF">B0H67DRAFT_552406</name>
</gene>
<reference evidence="2" key="1">
    <citation type="submission" date="2023-06" db="EMBL/GenBank/DDBJ databases">
        <title>Genome-scale phylogeny and comparative genomics of the fungal order Sordariales.</title>
        <authorList>
            <consortium name="Lawrence Berkeley National Laboratory"/>
            <person name="Hensen N."/>
            <person name="Bonometti L."/>
            <person name="Westerberg I."/>
            <person name="Brannstrom I.O."/>
            <person name="Guillou S."/>
            <person name="Cros-Aarteil S."/>
            <person name="Calhoun S."/>
            <person name="Haridas S."/>
            <person name="Kuo A."/>
            <person name="Mondo S."/>
            <person name="Pangilinan J."/>
            <person name="Riley R."/>
            <person name="Labutti K."/>
            <person name="Andreopoulos B."/>
            <person name="Lipzen A."/>
            <person name="Chen C."/>
            <person name="Yanf M."/>
            <person name="Daum C."/>
            <person name="Ng V."/>
            <person name="Clum A."/>
            <person name="Steindorff A."/>
            <person name="Ohm R."/>
            <person name="Martin F."/>
            <person name="Silar P."/>
            <person name="Natvig D."/>
            <person name="Lalanne C."/>
            <person name="Gautier V."/>
            <person name="Ament-Velasquez S.L."/>
            <person name="Kruys A."/>
            <person name="Hutchinson M.I."/>
            <person name="Powell A.J."/>
            <person name="Barry K."/>
            <person name="Miller A.N."/>
            <person name="Grigoriev I.V."/>
            <person name="Debuchy R."/>
            <person name="Gladieux P."/>
            <person name="Thoren M.H."/>
            <person name="Johannesson H."/>
        </authorList>
    </citation>
    <scope>NUCLEOTIDE SEQUENCE</scope>
    <source>
        <strain evidence="2">SMH4607-1</strain>
    </source>
</reference>
<dbReference type="AlphaFoldDB" id="A0AA40AQJ8"/>
<name>A0AA40AQJ8_9PEZI</name>
<feature type="compositionally biased region" description="Basic and acidic residues" evidence="1">
    <location>
        <begin position="260"/>
        <end position="278"/>
    </location>
</feature>